<keyword evidence="3" id="KW-1003">Cell membrane</keyword>
<dbReference type="AlphaFoldDB" id="A0A4V1INZ7"/>
<feature type="region of interest" description="Disordered" evidence="11">
    <location>
        <begin position="1"/>
        <end position="20"/>
    </location>
</feature>
<feature type="domain" description="General secretion pathway GspH" evidence="13">
    <location>
        <begin position="67"/>
        <end position="184"/>
    </location>
</feature>
<evidence type="ECO:0000256" key="3">
    <source>
        <dbReference type="ARBA" id="ARBA00022475"/>
    </source>
</evidence>
<comment type="similarity">
    <text evidence="9">Belongs to the GSP H family.</text>
</comment>
<evidence type="ECO:0000256" key="2">
    <source>
        <dbReference type="ARBA" id="ARBA00021549"/>
    </source>
</evidence>
<evidence type="ECO:0000313" key="15">
    <source>
        <dbReference type="Proteomes" id="UP000257039"/>
    </source>
</evidence>
<dbReference type="Pfam" id="PF07963">
    <property type="entry name" value="N_methyl"/>
    <property type="match status" value="1"/>
</dbReference>
<keyword evidence="7 12" id="KW-1133">Transmembrane helix</keyword>
<evidence type="ECO:0000256" key="6">
    <source>
        <dbReference type="ARBA" id="ARBA00022692"/>
    </source>
</evidence>
<dbReference type="NCBIfam" id="TIGR02532">
    <property type="entry name" value="IV_pilin_GFxxxE"/>
    <property type="match status" value="1"/>
</dbReference>
<evidence type="ECO:0000256" key="11">
    <source>
        <dbReference type="SAM" id="MobiDB-lite"/>
    </source>
</evidence>
<evidence type="ECO:0000256" key="7">
    <source>
        <dbReference type="ARBA" id="ARBA00022989"/>
    </source>
</evidence>
<organism evidence="14 15">
    <name type="scientific">Zooshikella ganghwensis</name>
    <dbReference type="NCBI Taxonomy" id="202772"/>
    <lineage>
        <taxon>Bacteria</taxon>
        <taxon>Pseudomonadati</taxon>
        <taxon>Pseudomonadota</taxon>
        <taxon>Gammaproteobacteria</taxon>
        <taxon>Oceanospirillales</taxon>
        <taxon>Zooshikellaceae</taxon>
        <taxon>Zooshikella</taxon>
    </lineage>
</organism>
<evidence type="ECO:0000256" key="9">
    <source>
        <dbReference type="ARBA" id="ARBA00025772"/>
    </source>
</evidence>
<reference evidence="14 15" key="1">
    <citation type="submission" date="2017-04" db="EMBL/GenBank/DDBJ databases">
        <title>Draft genome sequence of Zooshikella ganghwensis VG4 isolated from Red Sea sediments.</title>
        <authorList>
            <person name="Rehman Z."/>
            <person name="Alam I."/>
            <person name="Kamau A."/>
            <person name="Bajic V."/>
            <person name="Leiknes T."/>
        </authorList>
    </citation>
    <scope>NUCLEOTIDE SEQUENCE [LARGE SCALE GENOMIC DNA]</scope>
    <source>
        <strain evidence="14 15">VG4</strain>
    </source>
</reference>
<evidence type="ECO:0000256" key="1">
    <source>
        <dbReference type="ARBA" id="ARBA00004377"/>
    </source>
</evidence>
<evidence type="ECO:0000313" key="14">
    <source>
        <dbReference type="EMBL" id="RDH45471.1"/>
    </source>
</evidence>
<evidence type="ECO:0000259" key="13">
    <source>
        <dbReference type="Pfam" id="PF12019"/>
    </source>
</evidence>
<evidence type="ECO:0000256" key="8">
    <source>
        <dbReference type="ARBA" id="ARBA00023136"/>
    </source>
</evidence>
<proteinExistence type="inferred from homology"/>
<sequence>MQSFVIHQNSTPPQQTPSINNINTPHNMRGFTLIELLVTCSILLILIGYGLPALNQFIQSSSTRTSINTLHSAIATARTQAVVHKTTVTLCPSADGISCQAKWQQHIIVFSDPNKNKQIDAGEPLYQIFDLNTRVKISSRLSAGRSYLRFKPDGIISGTAGTLTVCPSDNNNRHARQLIISFTGRTQHAADTDGDGIIETRKGKDVQCTS</sequence>
<evidence type="ECO:0000256" key="5">
    <source>
        <dbReference type="ARBA" id="ARBA00022519"/>
    </source>
</evidence>
<accession>A0A4V1INZ7</accession>
<dbReference type="GO" id="GO:0015627">
    <property type="term" value="C:type II protein secretion system complex"/>
    <property type="evidence" value="ECO:0007669"/>
    <property type="project" value="InterPro"/>
</dbReference>
<dbReference type="InterPro" id="IPR012902">
    <property type="entry name" value="N_methyl_site"/>
</dbReference>
<keyword evidence="15" id="KW-1185">Reference proteome</keyword>
<keyword evidence="4" id="KW-0488">Methylation</keyword>
<dbReference type="InterPro" id="IPR045584">
    <property type="entry name" value="Pilin-like"/>
</dbReference>
<protein>
    <recommendedName>
        <fullName evidence="2">Type II secretion system protein H</fullName>
    </recommendedName>
    <alternativeName>
        <fullName evidence="10">General secretion pathway protein H</fullName>
    </alternativeName>
</protein>
<dbReference type="Pfam" id="PF12019">
    <property type="entry name" value="GspH"/>
    <property type="match status" value="1"/>
</dbReference>
<evidence type="ECO:0000256" key="4">
    <source>
        <dbReference type="ARBA" id="ARBA00022481"/>
    </source>
</evidence>
<dbReference type="GO" id="GO:0005886">
    <property type="term" value="C:plasma membrane"/>
    <property type="evidence" value="ECO:0007669"/>
    <property type="project" value="UniProtKB-SubCell"/>
</dbReference>
<dbReference type="SUPFAM" id="SSF54523">
    <property type="entry name" value="Pili subunits"/>
    <property type="match status" value="1"/>
</dbReference>
<dbReference type="Proteomes" id="UP000257039">
    <property type="component" value="Unassembled WGS sequence"/>
</dbReference>
<dbReference type="GO" id="GO:0015628">
    <property type="term" value="P:protein secretion by the type II secretion system"/>
    <property type="evidence" value="ECO:0007669"/>
    <property type="project" value="InterPro"/>
</dbReference>
<keyword evidence="8 12" id="KW-0472">Membrane</keyword>
<comment type="caution">
    <text evidence="14">The sequence shown here is derived from an EMBL/GenBank/DDBJ whole genome shotgun (WGS) entry which is preliminary data.</text>
</comment>
<dbReference type="RefSeq" id="WP_094788422.1">
    <property type="nucleotide sequence ID" value="NZ_NDXW01000001.1"/>
</dbReference>
<keyword evidence="6 12" id="KW-0812">Transmembrane</keyword>
<dbReference type="Gene3D" id="3.55.40.10">
    <property type="entry name" value="minor pseudopilin epsh domain"/>
    <property type="match status" value="1"/>
</dbReference>
<keyword evidence="5" id="KW-0997">Cell inner membrane</keyword>
<feature type="transmembrane region" description="Helical" evidence="12">
    <location>
        <begin position="33"/>
        <end position="54"/>
    </location>
</feature>
<gene>
    <name evidence="14" type="ORF">B9G39_19590</name>
</gene>
<evidence type="ECO:0000256" key="12">
    <source>
        <dbReference type="SAM" id="Phobius"/>
    </source>
</evidence>
<evidence type="ECO:0000256" key="10">
    <source>
        <dbReference type="ARBA" id="ARBA00030775"/>
    </source>
</evidence>
<comment type="subcellular location">
    <subcellularLocation>
        <location evidence="1">Cell inner membrane</location>
        <topology evidence="1">Single-pass membrane protein</topology>
    </subcellularLocation>
</comment>
<name>A0A4V1INZ7_9GAMM</name>
<dbReference type="EMBL" id="NDXW01000001">
    <property type="protein sequence ID" value="RDH45471.1"/>
    <property type="molecule type" value="Genomic_DNA"/>
</dbReference>
<dbReference type="InterPro" id="IPR022346">
    <property type="entry name" value="T2SS_GspH"/>
</dbReference>